<dbReference type="Proteomes" id="UP000252355">
    <property type="component" value="Unassembled WGS sequence"/>
</dbReference>
<sequence>MDRHGGIIGGSPGQCNGCRGTFIPPGWRVVADRRALATAEAR</sequence>
<dbReference type="AlphaFoldDB" id="A0A367ZAX7"/>
<gene>
    <name evidence="1" type="ORF">OZSIB_4052</name>
</gene>
<comment type="caution">
    <text evidence="1">The sequence shown here is derived from an EMBL/GenBank/DDBJ whole genome shotgun (WGS) entry which is preliminary data.</text>
</comment>
<evidence type="ECO:0000313" key="1">
    <source>
        <dbReference type="EMBL" id="RCK75288.1"/>
    </source>
</evidence>
<proteinExistence type="predicted"/>
<evidence type="ECO:0000313" key="2">
    <source>
        <dbReference type="Proteomes" id="UP000252355"/>
    </source>
</evidence>
<protein>
    <submittedName>
        <fullName evidence="1">Uncharacterized protein</fullName>
    </submittedName>
</protein>
<dbReference type="EMBL" id="QOQW01000040">
    <property type="protein sequence ID" value="RCK75288.1"/>
    <property type="molecule type" value="Genomic_DNA"/>
</dbReference>
<organism evidence="1 2">
    <name type="scientific">Candidatus Ozemobacter sibiricus</name>
    <dbReference type="NCBI Taxonomy" id="2268124"/>
    <lineage>
        <taxon>Bacteria</taxon>
        <taxon>Candidatus Ozemobacteria</taxon>
        <taxon>Candidatus Ozemobacterales</taxon>
        <taxon>Candidatus Ozemobacteraceae</taxon>
        <taxon>Candidatus Ozemobacter</taxon>
    </lineage>
</organism>
<reference evidence="1 2" key="1">
    <citation type="submission" date="2018-05" db="EMBL/GenBank/DDBJ databases">
        <title>A metagenomic window into the 2 km-deep terrestrial subsurface aquifer revealed taxonomically and functionally diverse microbial community comprising novel uncultured bacterial lineages.</title>
        <authorList>
            <person name="Kadnikov V.V."/>
            <person name="Mardanov A.V."/>
            <person name="Beletsky A.V."/>
            <person name="Banks D."/>
            <person name="Pimenov N.V."/>
            <person name="Frank Y.A."/>
            <person name="Karnachuk O.V."/>
            <person name="Ravin N.V."/>
        </authorList>
    </citation>
    <scope>NUCLEOTIDE SEQUENCE [LARGE SCALE GENOMIC DNA]</scope>
    <source>
        <strain evidence="1">BY5</strain>
    </source>
</reference>
<accession>A0A367ZAX7</accession>
<name>A0A367ZAX7_9BACT</name>